<dbReference type="NCBIfam" id="TIGR01494">
    <property type="entry name" value="ATPase_P-type"/>
    <property type="match status" value="1"/>
</dbReference>
<evidence type="ECO:0000256" key="4">
    <source>
        <dbReference type="ARBA" id="ARBA00022967"/>
    </source>
</evidence>
<dbReference type="InterPro" id="IPR008250">
    <property type="entry name" value="ATPase_P-typ_transduc_dom_A_sf"/>
</dbReference>
<dbReference type="InterPro" id="IPR023214">
    <property type="entry name" value="HAD_sf"/>
</dbReference>
<feature type="domain" description="HMA" evidence="9">
    <location>
        <begin position="1"/>
        <end position="58"/>
    </location>
</feature>
<dbReference type="Proteomes" id="UP000324907">
    <property type="component" value="Unassembled WGS sequence"/>
</dbReference>
<dbReference type="InterPro" id="IPR001757">
    <property type="entry name" value="P_typ_ATPase"/>
</dbReference>
<keyword evidence="4" id="KW-1278">Translocase</keyword>
<dbReference type="SUPFAM" id="SSF81653">
    <property type="entry name" value="Calcium ATPase, transduction domain A"/>
    <property type="match status" value="1"/>
</dbReference>
<dbReference type="PROSITE" id="PS50846">
    <property type="entry name" value="HMA_2"/>
    <property type="match status" value="1"/>
</dbReference>
<proteinExistence type="predicted"/>
<dbReference type="GO" id="GO:0012505">
    <property type="term" value="C:endomembrane system"/>
    <property type="evidence" value="ECO:0007669"/>
    <property type="project" value="UniProtKB-SubCell"/>
</dbReference>
<feature type="compositionally biased region" description="Basic and acidic residues" evidence="7">
    <location>
        <begin position="136"/>
        <end position="147"/>
    </location>
</feature>
<feature type="region of interest" description="Disordered" evidence="7">
    <location>
        <begin position="2145"/>
        <end position="2179"/>
    </location>
</feature>
<name>A0A5A8BYK9_CAFRO</name>
<sequence>MTCASCSGSVQQALKPLTEWLDAKVALLSHEAKVVFDPTVTTAAALAEAISDIGYDASVKSETKVASGAVRKDLSAPVQLRVLRGADAAAVLAAVRALPGVGEAELSAKGALVARRGAEKGAWLRQRHDDDEDDAHDSSASRDQTNAERTAKEIAHWRFNLILALIPTIPITFFTLVLGQIIPGSIPALDVHVVPGLMLRMLIAWVLATPLQFVVGWPGKYLESAAKGRTASALTSLLMLQPDEAAVLEPAGAAASAETAAAAAAAEQAEAESGGPVDAAEVELSTVHATKPPAAAGEGRPRADEEDGGDEEDAEASAEAVAMGVFSASRHPGLVVRTVAVSELEEGDVVRVAPGARVPVDGVVLAGRSVADESAMTGESMPVRKHPGSEALAATVNTGSGALLVRATRVGADTAIANIVKLVEDAQLSQAPVQAIADRISSVFAPSVLVVAAISAAAWAIALAAGGVPADWVPASLGDVAFLSARWRCLAAPPCWWPSTGAVAGVIALADEIKPDARDTVKRLQAMGVAVRMLTGDNRRAAATVARELGIPTDLVQAEALPSGKIATVEALLDEGRQVAMVGDGINDAPALAKATVGVAIGAGTQVAMDAADVVLVRSELADIVTAVDLSRVTFRRIWINYFFAFIYNTLGIPVAAGALYPALRVALPPELAALAMALSSVCVVLSSLALRRYKPPRVGAPPRPTSPVGTASRRRPHRRARADDHADDHIDGHADDHADLDPELECHLVEHRHADLLADDLIDELADDHADPDPELEHHPVEHRLADDHADPDPELEHHPVEHRLADDHAVPDPELEHHPVEHGLVDDHIDGHADDHADDHIDGHADDHTDLDPELECHLVEHRHADLLADDLIDELADDHADPDPELEHHPVEHRHADDHADPDPELEHHPVEHRLADDHAVSDPELEHHPVEHGLVDDLIDELADDHAVPDPELEHHPVEHGLVDDLIDELADDHADPDPDPEHHPVEHRLADDHADPDPELEHHPVEHRLADDHADDHIDGHADDHADDHIDGHADDHADLDPELECHLVEHRHADLLADDLIDELADDHADPDPEPEHHPVEHRHADDHADPDPELEHHPVEHRLADDHAVSDPELEHHPVEHRLADDLANLDPELECHLVGHLLADGHADEHALSLRNASGAAIASVTLDASNWDTGVTVTVVIGDDDIDMGASFGVTVAHVLESADPRFTGEAAVQTGVSITVADNDQAGVTMQLVDGASAPVTSLELTEDSASSTGFIRVALATVPSVPQASITVRLTASADIFLRTVSGAASVFPTISVTFIPGQRSIDVAIANPSNNVDEPDVPSVQVSLTLGGLGVVVRAAEYASLADVELSQTLSLVDDDAFAVLAAFGSAANIGATSGPGADATFKLGSTVDESPAYTSAFGAEVSEGASDATGVARLYVLAFAAVDDFVALRRGTSEFSSSDPAGTFEMVRVQLSVDPEFSTAESYIGAAAGTVAAIVKRNDDDRNAVAMLGLDGSPLPAADSESPVAASLTEGTFDSATEVLVALSSRPMGDQGVTVSLSALSPRVVAQPSTVTLTADNWQTGEPVRIEVVDDSLAQPAKDTVIVVAAASSGDGFEGYSEASTTVAVYDDDSALPMIGGAMPGHVLSTPLHEGASSTLSLSLGAAFPDSSPVLVLVTAPAFNGGVAATVSPLTASLTFTAAGAAGAQDIDVTVPDDQVAGDGSAQVCVSIVASEAAAYAAVTEQQCFTAVVRDDSDVAGLSAAAVDDTFASATAAVAGNILAGGSLVATETIPGLLSVRLTSMPRGVVSLSLAVRSATESVVGGDPVAIAESGIALSPDSVTFTTNNWDTQLNVEVSSTADGVVGAVRSAQIAASVAAPQDPEYDSLPELSALLRVDDVDKLESSAPVVRAVSGQAATLVDAASGVVTVVAAEGSSVVVGVRLAARPMIGMEVVLTASNTETDTVSHSLPAAGLVFGRDSWLTEQTFTVTVANDDVARDYVAALVVTATARGVGSGANVDVSDLWTTSQTAVNLAVENDDDAEIVISSLAAPAVSVPVGGSLELSILAGSKPTGDVTVTLVKGPDTGCDAVSISPATVTFTTTDGPAAAAKVVTVTPSGTTAATCGINALVTASDASEFAVGSAARLGSTAGPLTAHPASWWTSSRPGPRPASLCASAPCPAPL</sequence>
<dbReference type="InterPro" id="IPR006121">
    <property type="entry name" value="HMA_dom"/>
</dbReference>
<feature type="compositionally biased region" description="Basic and acidic residues" evidence="7">
    <location>
        <begin position="1072"/>
        <end position="1102"/>
    </location>
</feature>
<feature type="region of interest" description="Disordered" evidence="7">
    <location>
        <begin position="975"/>
        <end position="1006"/>
    </location>
</feature>
<dbReference type="InterPro" id="IPR036412">
    <property type="entry name" value="HAD-like_sf"/>
</dbReference>
<evidence type="ECO:0000256" key="6">
    <source>
        <dbReference type="ARBA" id="ARBA00023136"/>
    </source>
</evidence>
<reference evidence="10 11" key="1">
    <citation type="submission" date="2019-07" db="EMBL/GenBank/DDBJ databases">
        <title>Genomes of Cafeteria roenbergensis.</title>
        <authorList>
            <person name="Fischer M.G."/>
            <person name="Hackl T."/>
            <person name="Roman M."/>
        </authorList>
    </citation>
    <scope>NUCLEOTIDE SEQUENCE [LARGE SCALE GENOMIC DNA]</scope>
    <source>
        <strain evidence="10 11">RCC970-E3</strain>
    </source>
</reference>
<feature type="compositionally biased region" description="Acidic residues" evidence="7">
    <location>
        <begin position="304"/>
        <end position="316"/>
    </location>
</feature>
<dbReference type="Pfam" id="PF00122">
    <property type="entry name" value="E1-E2_ATPase"/>
    <property type="match status" value="1"/>
</dbReference>
<gene>
    <name evidence="10" type="ORF">FNF28_07794</name>
</gene>
<dbReference type="GO" id="GO:0005524">
    <property type="term" value="F:ATP binding"/>
    <property type="evidence" value="ECO:0007669"/>
    <property type="project" value="InterPro"/>
</dbReference>
<dbReference type="Pfam" id="PF00403">
    <property type="entry name" value="HMA"/>
    <property type="match status" value="1"/>
</dbReference>
<feature type="region of interest" description="Disordered" evidence="7">
    <location>
        <begin position="696"/>
        <end position="739"/>
    </location>
</feature>
<comment type="caution">
    <text evidence="10">The sequence shown here is derived from an EMBL/GenBank/DDBJ whole genome shotgun (WGS) entry which is preliminary data.</text>
</comment>
<feature type="compositionally biased region" description="Basic and acidic residues" evidence="7">
    <location>
        <begin position="880"/>
        <end position="910"/>
    </location>
</feature>
<dbReference type="Gene3D" id="2.70.150.10">
    <property type="entry name" value="Calcium-transporting ATPase, cytoplasmic transduction domain A"/>
    <property type="match status" value="1"/>
</dbReference>
<feature type="region of interest" description="Disordered" evidence="7">
    <location>
        <begin position="879"/>
        <end position="910"/>
    </location>
</feature>
<dbReference type="GO" id="GO:0005507">
    <property type="term" value="F:copper ion binding"/>
    <property type="evidence" value="ECO:0007669"/>
    <property type="project" value="TreeGrafter"/>
</dbReference>
<dbReference type="SUPFAM" id="SSF55008">
    <property type="entry name" value="HMA, heavy metal-associated domain"/>
    <property type="match status" value="1"/>
</dbReference>
<evidence type="ECO:0000256" key="3">
    <source>
        <dbReference type="ARBA" id="ARBA00022723"/>
    </source>
</evidence>
<dbReference type="InterPro" id="IPR036163">
    <property type="entry name" value="HMA_dom_sf"/>
</dbReference>
<feature type="region of interest" description="Disordered" evidence="7">
    <location>
        <begin position="1019"/>
        <end position="1042"/>
    </location>
</feature>
<evidence type="ECO:0000313" key="11">
    <source>
        <dbReference type="Proteomes" id="UP000324907"/>
    </source>
</evidence>
<dbReference type="PANTHER" id="PTHR43520">
    <property type="entry name" value="ATP7, ISOFORM B"/>
    <property type="match status" value="1"/>
</dbReference>
<evidence type="ECO:0000256" key="7">
    <source>
        <dbReference type="SAM" id="MobiDB-lite"/>
    </source>
</evidence>
<dbReference type="SUPFAM" id="SSF56784">
    <property type="entry name" value="HAD-like"/>
    <property type="match status" value="1"/>
</dbReference>
<evidence type="ECO:0000313" key="10">
    <source>
        <dbReference type="EMBL" id="KAA0145803.1"/>
    </source>
</evidence>
<feature type="compositionally biased region" description="Low complexity" evidence="7">
    <location>
        <begin position="2166"/>
        <end position="2179"/>
    </location>
</feature>
<feature type="region of interest" description="Disordered" evidence="7">
    <location>
        <begin position="289"/>
        <end position="318"/>
    </location>
</feature>
<protein>
    <recommendedName>
        <fullName evidence="9">HMA domain-containing protein</fullName>
    </recommendedName>
</protein>
<dbReference type="Pfam" id="PF00702">
    <property type="entry name" value="Hydrolase"/>
    <property type="match status" value="1"/>
</dbReference>
<dbReference type="FunFam" id="2.70.150.10:FF:000002">
    <property type="entry name" value="Copper-transporting ATPase 1, putative"/>
    <property type="match status" value="1"/>
</dbReference>
<dbReference type="InterPro" id="IPR059000">
    <property type="entry name" value="ATPase_P-type_domA"/>
</dbReference>
<evidence type="ECO:0000256" key="2">
    <source>
        <dbReference type="ARBA" id="ARBA00022692"/>
    </source>
</evidence>
<keyword evidence="6 8" id="KW-0472">Membrane</keyword>
<feature type="compositionally biased region" description="Basic and acidic residues" evidence="7">
    <location>
        <begin position="976"/>
        <end position="1006"/>
    </location>
</feature>
<dbReference type="Gene3D" id="3.30.70.100">
    <property type="match status" value="1"/>
</dbReference>
<feature type="region of interest" description="Disordered" evidence="7">
    <location>
        <begin position="1071"/>
        <end position="1102"/>
    </location>
</feature>
<feature type="transmembrane region" description="Helical" evidence="8">
    <location>
        <begin position="202"/>
        <end position="219"/>
    </location>
</feature>
<accession>A0A5A8BYK9</accession>
<dbReference type="PANTHER" id="PTHR43520:SF8">
    <property type="entry name" value="P-TYPE CU(+) TRANSPORTER"/>
    <property type="match status" value="1"/>
</dbReference>
<evidence type="ECO:0000256" key="5">
    <source>
        <dbReference type="ARBA" id="ARBA00022989"/>
    </source>
</evidence>
<evidence type="ECO:0000256" key="1">
    <source>
        <dbReference type="ARBA" id="ARBA00004127"/>
    </source>
</evidence>
<dbReference type="GO" id="GO:0043682">
    <property type="term" value="F:P-type divalent copper transporter activity"/>
    <property type="evidence" value="ECO:0007669"/>
    <property type="project" value="TreeGrafter"/>
</dbReference>
<keyword evidence="5 8" id="KW-1133">Transmembrane helix</keyword>
<dbReference type="GO" id="GO:0016887">
    <property type="term" value="F:ATP hydrolysis activity"/>
    <property type="evidence" value="ECO:0007669"/>
    <property type="project" value="InterPro"/>
</dbReference>
<feature type="region of interest" description="Disordered" evidence="7">
    <location>
        <begin position="123"/>
        <end position="147"/>
    </location>
</feature>
<dbReference type="GO" id="GO:0055070">
    <property type="term" value="P:copper ion homeostasis"/>
    <property type="evidence" value="ECO:0007669"/>
    <property type="project" value="TreeGrafter"/>
</dbReference>
<keyword evidence="3" id="KW-0479">Metal-binding</keyword>
<dbReference type="Gene3D" id="3.40.50.1000">
    <property type="entry name" value="HAD superfamily/HAD-like"/>
    <property type="match status" value="1"/>
</dbReference>
<feature type="transmembrane region" description="Helical" evidence="8">
    <location>
        <begin position="639"/>
        <end position="660"/>
    </location>
</feature>
<feature type="region of interest" description="Disordered" evidence="7">
    <location>
        <begin position="827"/>
        <end position="850"/>
    </location>
</feature>
<organism evidence="10 11">
    <name type="scientific">Cafeteria roenbergensis</name>
    <name type="common">Marine flagellate</name>
    <dbReference type="NCBI Taxonomy" id="33653"/>
    <lineage>
        <taxon>Eukaryota</taxon>
        <taxon>Sar</taxon>
        <taxon>Stramenopiles</taxon>
        <taxon>Bigyra</taxon>
        <taxon>Opalozoa</taxon>
        <taxon>Bicosoecida</taxon>
        <taxon>Cafeteriaceae</taxon>
        <taxon>Cafeteria</taxon>
    </lineage>
</organism>
<feature type="transmembrane region" description="Helical" evidence="8">
    <location>
        <begin position="159"/>
        <end position="182"/>
    </location>
</feature>
<dbReference type="CDD" id="cd00371">
    <property type="entry name" value="HMA"/>
    <property type="match status" value="1"/>
</dbReference>
<feature type="compositionally biased region" description="Basic and acidic residues" evidence="7">
    <location>
        <begin position="722"/>
        <end position="739"/>
    </location>
</feature>
<dbReference type="EMBL" id="VLTL01000350">
    <property type="protein sequence ID" value="KAA0145803.1"/>
    <property type="molecule type" value="Genomic_DNA"/>
</dbReference>
<evidence type="ECO:0000256" key="8">
    <source>
        <dbReference type="SAM" id="Phobius"/>
    </source>
</evidence>
<evidence type="ECO:0000259" key="9">
    <source>
        <dbReference type="PROSITE" id="PS50846"/>
    </source>
</evidence>
<comment type="subcellular location">
    <subcellularLocation>
        <location evidence="1">Endomembrane system</location>
        <topology evidence="1">Multi-pass membrane protein</topology>
    </subcellularLocation>
</comment>
<dbReference type="GO" id="GO:0016020">
    <property type="term" value="C:membrane"/>
    <property type="evidence" value="ECO:0007669"/>
    <property type="project" value="InterPro"/>
</dbReference>
<dbReference type="PRINTS" id="PR00120">
    <property type="entry name" value="HATPASE"/>
</dbReference>
<keyword evidence="2 8" id="KW-0812">Transmembrane</keyword>